<organism evidence="7 8">
    <name type="scientific">Streptobacillus felis</name>
    <dbReference type="NCBI Taxonomy" id="1384509"/>
    <lineage>
        <taxon>Bacteria</taxon>
        <taxon>Fusobacteriati</taxon>
        <taxon>Fusobacteriota</taxon>
        <taxon>Fusobacteriia</taxon>
        <taxon>Fusobacteriales</taxon>
        <taxon>Leptotrichiaceae</taxon>
        <taxon>Streptobacillus</taxon>
    </lineage>
</organism>
<dbReference type="SUPFAM" id="SSF50249">
    <property type="entry name" value="Nucleic acid-binding proteins"/>
    <property type="match status" value="1"/>
</dbReference>
<feature type="active site" description="Nucleophile" evidence="4">
    <location>
        <position position="411"/>
    </location>
</feature>
<dbReference type="InterPro" id="IPR030391">
    <property type="entry name" value="MeTrfase_TrmA_CS"/>
</dbReference>
<comment type="similarity">
    <text evidence="4">Belongs to the class I-like SAM-binding methyltransferase superfamily. RNA M5U methyltransferase family.</text>
</comment>
<dbReference type="PANTHER" id="PTHR11061">
    <property type="entry name" value="RNA M5U METHYLTRANSFERASE"/>
    <property type="match status" value="1"/>
</dbReference>
<dbReference type="Pfam" id="PF01938">
    <property type="entry name" value="TRAM"/>
    <property type="match status" value="1"/>
</dbReference>
<dbReference type="SUPFAM" id="SSF53335">
    <property type="entry name" value="S-adenosyl-L-methionine-dependent methyltransferases"/>
    <property type="match status" value="1"/>
</dbReference>
<sequence length="454" mass="52123">MKVNDILNVKIEKLVFGGEGISKHGEMVIFVPMSVPGDELSIKIISVKKTYARGLIQNILKPSKDRISTEKITFEDYSGCDFAMINYDSQIKYKSQILKDVMKRIAKLDIDEEIYIEKSSDIFNYRNKVAEPFVKINGEIKTGFFKKKTHEIFTSDKVNLRSKVSTNILEKLLKKLNNYKGTKHEFKVFNDVTNTGFLKTCVIRNNEAGDVMLAIVVNTRSTFKFLKKTLLEFYEENKEIKSIYISVKNKIDNVIFGEDNINIAGKPYLFENIFGINFKIYPNSFFQINKKQTIKLYQEALNFLGDYNNKNVIDAFSGTGTIAMIMAQKAKKVIGLELVPESVKSGITTSKENKINNVEFIVGKVEDTISKVLEKNKIDYIVFDPPRKGIEKIVLDKVNENNIKRVVYISCDPTTLARDIAILKEYNYNLKFIKGFDMFPQTHHIETLVLMEKE</sequence>
<dbReference type="Gene3D" id="2.40.50.1070">
    <property type="match status" value="1"/>
</dbReference>
<dbReference type="EMBL" id="JABMKT010000021">
    <property type="protein sequence ID" value="NYV28091.1"/>
    <property type="molecule type" value="Genomic_DNA"/>
</dbReference>
<dbReference type="PANTHER" id="PTHR11061:SF30">
    <property type="entry name" value="TRNA (URACIL(54)-C(5))-METHYLTRANSFERASE"/>
    <property type="match status" value="1"/>
</dbReference>
<evidence type="ECO:0000256" key="3">
    <source>
        <dbReference type="ARBA" id="ARBA00022691"/>
    </source>
</evidence>
<feature type="binding site" evidence="4">
    <location>
        <position position="337"/>
    </location>
    <ligand>
        <name>S-adenosyl-L-methionine</name>
        <dbReference type="ChEBI" id="CHEBI:59789"/>
    </ligand>
</feature>
<feature type="binding site" evidence="4">
    <location>
        <position position="316"/>
    </location>
    <ligand>
        <name>S-adenosyl-L-methionine</name>
        <dbReference type="ChEBI" id="CHEBI:59789"/>
    </ligand>
</feature>
<dbReference type="PROSITE" id="PS01231">
    <property type="entry name" value="TRMA_2"/>
    <property type="match status" value="1"/>
</dbReference>
<dbReference type="GO" id="GO:0070475">
    <property type="term" value="P:rRNA base methylation"/>
    <property type="evidence" value="ECO:0007669"/>
    <property type="project" value="TreeGrafter"/>
</dbReference>
<accession>A0A7Z0PF60</accession>
<protein>
    <submittedName>
        <fullName evidence="7">23S rRNA (Uracil(1939)-C(5))-methyltransferase RlmD</fullName>
        <ecNumber evidence="7">2.1.1.190</ecNumber>
    </submittedName>
</protein>
<dbReference type="Gene3D" id="3.40.50.150">
    <property type="entry name" value="Vaccinia Virus protein VP39"/>
    <property type="match status" value="1"/>
</dbReference>
<evidence type="ECO:0000256" key="4">
    <source>
        <dbReference type="PROSITE-ProRule" id="PRU01024"/>
    </source>
</evidence>
<feature type="binding site" evidence="4">
    <location>
        <position position="384"/>
    </location>
    <ligand>
        <name>S-adenosyl-L-methionine</name>
        <dbReference type="ChEBI" id="CHEBI:59789"/>
    </ligand>
</feature>
<feature type="domain" description="TRAM" evidence="6">
    <location>
        <begin position="1"/>
        <end position="58"/>
    </location>
</feature>
<evidence type="ECO:0000256" key="1">
    <source>
        <dbReference type="ARBA" id="ARBA00022603"/>
    </source>
</evidence>
<reference evidence="7 8" key="1">
    <citation type="submission" date="2020-05" db="EMBL/GenBank/DDBJ databases">
        <title>Streptobacillus felis strain LHL191014123.</title>
        <authorList>
            <person name="Fawzy A."/>
            <person name="Rau J."/>
            <person name="Risse K."/>
            <person name="Schauerte N."/>
            <person name="Geiger C."/>
            <person name="Blom J."/>
            <person name="Imirzalioglu C."/>
            <person name="Falgenhauer J."/>
            <person name="Bach A."/>
            <person name="Herden C."/>
            <person name="Eisenberg T."/>
        </authorList>
    </citation>
    <scope>NUCLEOTIDE SEQUENCE [LARGE SCALE GENOMIC DNA]</scope>
    <source>
        <strain evidence="7 8">LHL191014123</strain>
    </source>
</reference>
<comment type="caution">
    <text evidence="7">The sequence shown here is derived from an EMBL/GenBank/DDBJ whole genome shotgun (WGS) entry which is preliminary data.</text>
</comment>
<dbReference type="PROSITE" id="PS51687">
    <property type="entry name" value="SAM_MT_RNA_M5U"/>
    <property type="match status" value="1"/>
</dbReference>
<dbReference type="OrthoDB" id="9804590at2"/>
<keyword evidence="2 4" id="KW-0808">Transferase</keyword>
<dbReference type="Proteomes" id="UP000526184">
    <property type="component" value="Unassembled WGS sequence"/>
</dbReference>
<dbReference type="InterPro" id="IPR030390">
    <property type="entry name" value="MeTrfase_TrmA_AS"/>
</dbReference>
<dbReference type="GO" id="GO:0070041">
    <property type="term" value="F:rRNA (uridine-C5-)-methyltransferase activity"/>
    <property type="evidence" value="ECO:0007669"/>
    <property type="project" value="TreeGrafter"/>
</dbReference>
<keyword evidence="8" id="KW-1185">Reference proteome</keyword>
<dbReference type="InterPro" id="IPR002792">
    <property type="entry name" value="TRAM_dom"/>
</dbReference>
<dbReference type="Gene3D" id="2.40.50.140">
    <property type="entry name" value="Nucleic acid-binding proteins"/>
    <property type="match status" value="1"/>
</dbReference>
<evidence type="ECO:0000313" key="7">
    <source>
        <dbReference type="EMBL" id="NYV28091.1"/>
    </source>
</evidence>
<dbReference type="EC" id="2.1.1.190" evidence="7"/>
<evidence type="ECO:0000256" key="5">
    <source>
        <dbReference type="PROSITE-ProRule" id="PRU10015"/>
    </source>
</evidence>
<dbReference type="Pfam" id="PF05958">
    <property type="entry name" value="tRNA_U5-meth_tr"/>
    <property type="match status" value="1"/>
</dbReference>
<evidence type="ECO:0000256" key="2">
    <source>
        <dbReference type="ARBA" id="ARBA00022679"/>
    </source>
</evidence>
<dbReference type="PROSITE" id="PS50926">
    <property type="entry name" value="TRAM"/>
    <property type="match status" value="1"/>
</dbReference>
<dbReference type="NCBIfam" id="TIGR00479">
    <property type="entry name" value="rumA"/>
    <property type="match status" value="1"/>
</dbReference>
<evidence type="ECO:0000313" key="8">
    <source>
        <dbReference type="Proteomes" id="UP000526184"/>
    </source>
</evidence>
<dbReference type="InterPro" id="IPR010280">
    <property type="entry name" value="U5_MeTrfase_fam"/>
</dbReference>
<dbReference type="InterPro" id="IPR012340">
    <property type="entry name" value="NA-bd_OB-fold"/>
</dbReference>
<name>A0A7Z0PF60_9FUSO</name>
<dbReference type="RefSeq" id="WP_067322175.1">
    <property type="nucleotide sequence ID" value="NZ_CBCRWS010000046.1"/>
</dbReference>
<feature type="active site" evidence="5">
    <location>
        <position position="411"/>
    </location>
</feature>
<dbReference type="AlphaFoldDB" id="A0A7Z0PF60"/>
<dbReference type="PROSITE" id="PS01230">
    <property type="entry name" value="TRMA_1"/>
    <property type="match status" value="1"/>
</dbReference>
<gene>
    <name evidence="7" type="primary">rlmD</name>
    <name evidence="7" type="ORF">HP397_04590</name>
</gene>
<evidence type="ECO:0000259" key="6">
    <source>
        <dbReference type="PROSITE" id="PS50926"/>
    </source>
</evidence>
<keyword evidence="1 4" id="KW-0489">Methyltransferase</keyword>
<dbReference type="FunFam" id="3.40.50.150:FF:000009">
    <property type="entry name" value="23S rRNA (Uracil(1939)-C(5))-methyltransferase RlmD"/>
    <property type="match status" value="1"/>
</dbReference>
<keyword evidence="3 4" id="KW-0949">S-adenosyl-L-methionine</keyword>
<proteinExistence type="inferred from homology"/>
<feature type="binding site" evidence="4">
    <location>
        <position position="287"/>
    </location>
    <ligand>
        <name>S-adenosyl-L-methionine</name>
        <dbReference type="ChEBI" id="CHEBI:59789"/>
    </ligand>
</feature>
<dbReference type="InterPro" id="IPR029063">
    <property type="entry name" value="SAM-dependent_MTases_sf"/>
</dbReference>
<dbReference type="CDD" id="cd02440">
    <property type="entry name" value="AdoMet_MTases"/>
    <property type="match status" value="1"/>
</dbReference>